<dbReference type="Proteomes" id="UP000324022">
    <property type="component" value="Unassembled WGS sequence"/>
</dbReference>
<evidence type="ECO:0000313" key="3">
    <source>
        <dbReference type="Proteomes" id="UP000324022"/>
    </source>
</evidence>
<gene>
    <name evidence="2" type="ORF">UTRI_02636_B</name>
</gene>
<dbReference type="AlphaFoldDB" id="A0A5C3E7P2"/>
<keyword evidence="3" id="KW-1185">Reference proteome</keyword>
<reference evidence="2 3" key="1">
    <citation type="submission" date="2018-03" db="EMBL/GenBank/DDBJ databases">
        <authorList>
            <person name="Guldener U."/>
        </authorList>
    </citation>
    <scope>NUCLEOTIDE SEQUENCE [LARGE SCALE GENOMIC DNA]</scope>
    <source>
        <strain evidence="2 3">NBRC100155</strain>
    </source>
</reference>
<evidence type="ECO:0000313" key="2">
    <source>
        <dbReference type="EMBL" id="SPO25249.1"/>
    </source>
</evidence>
<feature type="signal peptide" evidence="1">
    <location>
        <begin position="1"/>
        <end position="23"/>
    </location>
</feature>
<proteinExistence type="predicted"/>
<organism evidence="2 3">
    <name type="scientific">Ustilago trichophora</name>
    <dbReference type="NCBI Taxonomy" id="86804"/>
    <lineage>
        <taxon>Eukaryota</taxon>
        <taxon>Fungi</taxon>
        <taxon>Dikarya</taxon>
        <taxon>Basidiomycota</taxon>
        <taxon>Ustilaginomycotina</taxon>
        <taxon>Ustilaginomycetes</taxon>
        <taxon>Ustilaginales</taxon>
        <taxon>Ustilaginaceae</taxon>
        <taxon>Ustilago</taxon>
    </lineage>
</organism>
<keyword evidence="1" id="KW-0732">Signal</keyword>
<feature type="chain" id="PRO_5022688357" evidence="1">
    <location>
        <begin position="24"/>
        <end position="109"/>
    </location>
</feature>
<accession>A0A5C3E7P2</accession>
<sequence length="109" mass="11797">MQRYTALKLAISLAFIFLPLVKSSVCQPRTIVQPDNKEFLSLCGSEDGAADVAKTDPKHPCFSLLSGDLHNVQVDITTLPDAKPGKSGRIIVKDGDLTSKHCNPSNHSH</sequence>
<evidence type="ECO:0000256" key="1">
    <source>
        <dbReference type="SAM" id="SignalP"/>
    </source>
</evidence>
<name>A0A5C3E7P2_9BASI</name>
<protein>
    <submittedName>
        <fullName evidence="2">Uncharacterized protein</fullName>
    </submittedName>
</protein>
<dbReference type="EMBL" id="OOIN01000010">
    <property type="protein sequence ID" value="SPO25249.1"/>
    <property type="molecule type" value="Genomic_DNA"/>
</dbReference>